<feature type="non-terminal residue" evidence="1">
    <location>
        <position position="1"/>
    </location>
</feature>
<dbReference type="EMBL" id="VLKT01000149">
    <property type="protein sequence ID" value="TWI15897.1"/>
    <property type="molecule type" value="Genomic_DNA"/>
</dbReference>
<name>A0A562M7I8_9HYPH</name>
<organism evidence="1 2">
    <name type="scientific">Mesorhizobium tianshanense</name>
    <dbReference type="NCBI Taxonomy" id="39844"/>
    <lineage>
        <taxon>Bacteria</taxon>
        <taxon>Pseudomonadati</taxon>
        <taxon>Pseudomonadota</taxon>
        <taxon>Alphaproteobacteria</taxon>
        <taxon>Hyphomicrobiales</taxon>
        <taxon>Phyllobacteriaceae</taxon>
        <taxon>Mesorhizobium</taxon>
    </lineage>
</organism>
<accession>A0A562M7I8</accession>
<dbReference type="Gene3D" id="3.90.180.10">
    <property type="entry name" value="Medium-chain alcohol dehydrogenases, catalytic domain"/>
    <property type="match status" value="1"/>
</dbReference>
<comment type="caution">
    <text evidence="1">The sequence shown here is derived from an EMBL/GenBank/DDBJ whole genome shotgun (WGS) entry which is preliminary data.</text>
</comment>
<protein>
    <submittedName>
        <fullName evidence="1">Zinc-binding alcohol dehydrogenase family protein</fullName>
    </submittedName>
</protein>
<evidence type="ECO:0000313" key="2">
    <source>
        <dbReference type="Proteomes" id="UP000317122"/>
    </source>
</evidence>
<dbReference type="OrthoDB" id="9773078at2"/>
<evidence type="ECO:0000313" key="1">
    <source>
        <dbReference type="EMBL" id="TWI15897.1"/>
    </source>
</evidence>
<gene>
    <name evidence="1" type="ORF">IQ26_07760</name>
</gene>
<dbReference type="Pfam" id="PF13602">
    <property type="entry name" value="ADH_zinc_N_2"/>
    <property type="match status" value="1"/>
</dbReference>
<sequence length="51" mass="5500">TFRANAADLFNAINEEHVAVDIGARFPLNDIVEAHRAAEARKVVGAIVIDV</sequence>
<reference evidence="1 2" key="1">
    <citation type="journal article" date="2015" name="Stand. Genomic Sci.">
        <title>Genomic Encyclopedia of Bacterial and Archaeal Type Strains, Phase III: the genomes of soil and plant-associated and newly described type strains.</title>
        <authorList>
            <person name="Whitman W.B."/>
            <person name="Woyke T."/>
            <person name="Klenk H.P."/>
            <person name="Zhou Y."/>
            <person name="Lilburn T.G."/>
            <person name="Beck B.J."/>
            <person name="De Vos P."/>
            <person name="Vandamme P."/>
            <person name="Eisen J.A."/>
            <person name="Garrity G."/>
            <person name="Hugenholtz P."/>
            <person name="Kyrpides N.C."/>
        </authorList>
    </citation>
    <scope>NUCLEOTIDE SEQUENCE [LARGE SCALE GENOMIC DNA]</scope>
    <source>
        <strain evidence="1 2">CGMCC 1.2546</strain>
    </source>
</reference>
<dbReference type="Proteomes" id="UP000317122">
    <property type="component" value="Unassembled WGS sequence"/>
</dbReference>
<dbReference type="AlphaFoldDB" id="A0A562M7I8"/>
<proteinExistence type="predicted"/>
<keyword evidence="2" id="KW-1185">Reference proteome</keyword>
<dbReference type="RefSeq" id="WP_145723586.1">
    <property type="nucleotide sequence ID" value="NZ_VLKT01000149.1"/>
</dbReference>